<organism evidence="3 4">
    <name type="scientific">Wenyingzhuangia heitensis</name>
    <dbReference type="NCBI Taxonomy" id="1487859"/>
    <lineage>
        <taxon>Bacteria</taxon>
        <taxon>Pseudomonadati</taxon>
        <taxon>Bacteroidota</taxon>
        <taxon>Flavobacteriia</taxon>
        <taxon>Flavobacteriales</taxon>
        <taxon>Flavobacteriaceae</taxon>
        <taxon>Wenyingzhuangia</taxon>
    </lineage>
</organism>
<dbReference type="InterPro" id="IPR036237">
    <property type="entry name" value="Xyl_isomerase-like_sf"/>
</dbReference>
<dbReference type="Proteomes" id="UP000745859">
    <property type="component" value="Unassembled WGS sequence"/>
</dbReference>
<dbReference type="PANTHER" id="PTHR12110">
    <property type="entry name" value="HYDROXYPYRUVATE ISOMERASE"/>
    <property type="match status" value="1"/>
</dbReference>
<dbReference type="RefSeq" id="WP_167185896.1">
    <property type="nucleotide sequence ID" value="NZ_JAASQL010000001.1"/>
</dbReference>
<comment type="caution">
    <text evidence="3">The sequence shown here is derived from an EMBL/GenBank/DDBJ whole genome shotgun (WGS) entry which is preliminary data.</text>
</comment>
<dbReference type="EMBL" id="JAASQL010000001">
    <property type="protein sequence ID" value="NIJ44946.1"/>
    <property type="molecule type" value="Genomic_DNA"/>
</dbReference>
<keyword evidence="1" id="KW-0732">Signal</keyword>
<dbReference type="Gene3D" id="3.20.20.150">
    <property type="entry name" value="Divalent-metal-dependent TIM barrel enzymes"/>
    <property type="match status" value="1"/>
</dbReference>
<dbReference type="PANTHER" id="PTHR12110:SF41">
    <property type="entry name" value="INOSOSE DEHYDRATASE"/>
    <property type="match status" value="1"/>
</dbReference>
<proteinExistence type="predicted"/>
<sequence length="282" mass="32263">MIFKKYLAIVLAFFPLLLSAQYKTAGADQLGWELAVHSVCFSKNTLEQAMDSIKATGITSFIAYRGAQQVETLKERMNYTIAQSKLSKLQKIIQRKGLSLKHFSVINVESKEEWKKLFEFANAMNVKMILSEPAYEHLPYIDTLAQAYKIKVGIHNHSVPSRYWHPQTAISYLKKYNLSKYIGLYPDTENWIRSGLDPIEMLKLAEGRIIAIQLKDRYKKPAPLGLGKIPVSGILHELKRQKFKGIISLEFFSSSEYKVAHIKKSADYFYEVANYLVSVPSK</sequence>
<evidence type="ECO:0000256" key="1">
    <source>
        <dbReference type="SAM" id="SignalP"/>
    </source>
</evidence>
<dbReference type="GO" id="GO:0016853">
    <property type="term" value="F:isomerase activity"/>
    <property type="evidence" value="ECO:0007669"/>
    <property type="project" value="UniProtKB-KW"/>
</dbReference>
<dbReference type="Pfam" id="PF01261">
    <property type="entry name" value="AP_endonuc_2"/>
    <property type="match status" value="1"/>
</dbReference>
<gene>
    <name evidence="3" type="ORF">FHR24_001385</name>
</gene>
<dbReference type="InterPro" id="IPR013022">
    <property type="entry name" value="Xyl_isomerase-like_TIM-brl"/>
</dbReference>
<feature type="domain" description="Xylose isomerase-like TIM barrel" evidence="2">
    <location>
        <begin position="77"/>
        <end position="269"/>
    </location>
</feature>
<evidence type="ECO:0000259" key="2">
    <source>
        <dbReference type="Pfam" id="PF01261"/>
    </source>
</evidence>
<feature type="chain" id="PRO_5046284968" evidence="1">
    <location>
        <begin position="21"/>
        <end position="282"/>
    </location>
</feature>
<name>A0ABX0UBK8_9FLAO</name>
<evidence type="ECO:0000313" key="3">
    <source>
        <dbReference type="EMBL" id="NIJ44946.1"/>
    </source>
</evidence>
<dbReference type="InterPro" id="IPR050312">
    <property type="entry name" value="IolE/XylAMocC-like"/>
</dbReference>
<protein>
    <submittedName>
        <fullName evidence="3">Sugar phosphate isomerase/epimerase</fullName>
    </submittedName>
</protein>
<dbReference type="SUPFAM" id="SSF51658">
    <property type="entry name" value="Xylose isomerase-like"/>
    <property type="match status" value="1"/>
</dbReference>
<feature type="signal peptide" evidence="1">
    <location>
        <begin position="1"/>
        <end position="20"/>
    </location>
</feature>
<reference evidence="3 4" key="1">
    <citation type="submission" date="2020-03" db="EMBL/GenBank/DDBJ databases">
        <title>Genomic Encyclopedia of Type Strains, Phase IV (KMG-IV): sequencing the most valuable type-strain genomes for metagenomic binning, comparative biology and taxonomic classification.</title>
        <authorList>
            <person name="Goeker M."/>
        </authorList>
    </citation>
    <scope>NUCLEOTIDE SEQUENCE [LARGE SCALE GENOMIC DNA]</scope>
    <source>
        <strain evidence="3 4">DSM 101599</strain>
    </source>
</reference>
<keyword evidence="4" id="KW-1185">Reference proteome</keyword>
<keyword evidence="3" id="KW-0413">Isomerase</keyword>
<evidence type="ECO:0000313" key="4">
    <source>
        <dbReference type="Proteomes" id="UP000745859"/>
    </source>
</evidence>
<accession>A0ABX0UBK8</accession>